<dbReference type="AlphaFoldDB" id="A0A1I3UQ25"/>
<dbReference type="SUPFAM" id="SSF103088">
    <property type="entry name" value="OmpA-like"/>
    <property type="match status" value="1"/>
</dbReference>
<evidence type="ECO:0000313" key="8">
    <source>
        <dbReference type="EMBL" id="SFJ85418.1"/>
    </source>
</evidence>
<feature type="compositionally biased region" description="Low complexity" evidence="5">
    <location>
        <begin position="602"/>
        <end position="611"/>
    </location>
</feature>
<organism evidence="8 9">
    <name type="scientific">Celeribacter halophilus</name>
    <dbReference type="NCBI Taxonomy" id="576117"/>
    <lineage>
        <taxon>Bacteria</taxon>
        <taxon>Pseudomonadati</taxon>
        <taxon>Pseudomonadota</taxon>
        <taxon>Alphaproteobacteria</taxon>
        <taxon>Rhodobacterales</taxon>
        <taxon>Roseobacteraceae</taxon>
        <taxon>Celeribacter</taxon>
    </lineage>
</organism>
<feature type="compositionally biased region" description="Basic and acidic residues" evidence="5">
    <location>
        <begin position="586"/>
        <end position="597"/>
    </location>
</feature>
<dbReference type="PANTHER" id="PTHR30329">
    <property type="entry name" value="STATOR ELEMENT OF FLAGELLAR MOTOR COMPLEX"/>
    <property type="match status" value="1"/>
</dbReference>
<keyword evidence="3" id="KW-0998">Cell outer membrane</keyword>
<dbReference type="PRINTS" id="PR01021">
    <property type="entry name" value="OMPADOMAIN"/>
</dbReference>
<comment type="subcellular location">
    <subcellularLocation>
        <location evidence="1">Cell outer membrane</location>
    </subcellularLocation>
</comment>
<sequence length="644" mass="68248">MRIANFLPVLAIFLAGLVMSLAGAAIGARVIESTSTKAVENQLIMRGYDWVDVQGDGLQIVLTGTAPDEQTQLAAQRAAGHVVDPARVINVMNVVQQEAIPAPRFSIEILRNDSGISLIGLVPSNWDREGFVADLKKSSGTGSVADLMEQADYPVPENWGDATKFGREAIGLLPRSKISIAADGITLTALADSKEQKAAFEKKLIKALPDTLPVAIDVAAPRPVITPFTVRFLIDENGPRFDACVAETSADHARILAAAKSAGIEDPNCTIGLGSPSSQWAAAVETGMRALQELGQGSITYSDGDVSLIAAEGTSSSMFDKVVGELEADLPTTFTLHSALLQSEAVAEEDDRPEFIAIRSPEGQTQLRGRIPDERSQAAAEALAKAAFGSHSVYSAMRVDNDLPEGWALRAMAAIEALAELNRGSATMTEDLVSIRGETGNENAKAEIAGLLSEKLGDGAPFEIDVTYVRKLDPILNLPTPQECVERANAQIAANKIVFDPGSIELNAAANDTLDKIAEVLKDCEDIEMEIGAHSDSQGGEVMNLNLSTQRANSVLDGLLMRRVAGVSFTAKGYGESQPIADNSTEEGREANRRIEFKLLNAEDTQTSAADASDDEDAQAGDTETEDGSQGENATSVAEDGETE</sequence>
<evidence type="ECO:0000256" key="6">
    <source>
        <dbReference type="SAM" id="SignalP"/>
    </source>
</evidence>
<dbReference type="Pfam" id="PF04972">
    <property type="entry name" value="BON"/>
    <property type="match status" value="1"/>
</dbReference>
<keyword evidence="6" id="KW-0732">Signal</keyword>
<dbReference type="GO" id="GO:0009279">
    <property type="term" value="C:cell outer membrane"/>
    <property type="evidence" value="ECO:0007669"/>
    <property type="project" value="UniProtKB-SubCell"/>
</dbReference>
<feature type="compositionally biased region" description="Acidic residues" evidence="5">
    <location>
        <begin position="612"/>
        <end position="629"/>
    </location>
</feature>
<dbReference type="InterPro" id="IPR050330">
    <property type="entry name" value="Bact_OuterMem_StrucFunc"/>
</dbReference>
<dbReference type="Gene3D" id="3.40.1520.20">
    <property type="match status" value="2"/>
</dbReference>
<evidence type="ECO:0000256" key="4">
    <source>
        <dbReference type="PROSITE-ProRule" id="PRU00473"/>
    </source>
</evidence>
<feature type="domain" description="OmpA-like" evidence="7">
    <location>
        <begin position="486"/>
        <end position="603"/>
    </location>
</feature>
<dbReference type="EMBL" id="FORY01000012">
    <property type="protein sequence ID" value="SFJ85418.1"/>
    <property type="molecule type" value="Genomic_DNA"/>
</dbReference>
<gene>
    <name evidence="8" type="ORF">SAMN04488138_11256</name>
</gene>
<feature type="signal peptide" evidence="6">
    <location>
        <begin position="1"/>
        <end position="24"/>
    </location>
</feature>
<dbReference type="RefSeq" id="WP_066600523.1">
    <property type="nucleotide sequence ID" value="NZ_FORY01000012.1"/>
</dbReference>
<evidence type="ECO:0000256" key="5">
    <source>
        <dbReference type="SAM" id="MobiDB-lite"/>
    </source>
</evidence>
<proteinExistence type="predicted"/>
<dbReference type="GeneID" id="98665983"/>
<evidence type="ECO:0000256" key="2">
    <source>
        <dbReference type="ARBA" id="ARBA00023136"/>
    </source>
</evidence>
<dbReference type="STRING" id="576117.SAMN04488138_11256"/>
<protein>
    <submittedName>
        <fullName evidence="8">OmpA-OmpF porin, OOP family</fullName>
    </submittedName>
</protein>
<name>A0A1I3UQ25_9RHOB</name>
<reference evidence="8 9" key="1">
    <citation type="submission" date="2016-10" db="EMBL/GenBank/DDBJ databases">
        <authorList>
            <person name="de Groot N.N."/>
        </authorList>
    </citation>
    <scope>NUCLEOTIDE SEQUENCE [LARGE SCALE GENOMIC DNA]</scope>
    <source>
        <strain evidence="8 9">CGMCC 1.8891</strain>
    </source>
</reference>
<evidence type="ECO:0000259" key="7">
    <source>
        <dbReference type="PROSITE" id="PS51123"/>
    </source>
</evidence>
<dbReference type="OrthoDB" id="5525824at2"/>
<accession>A0A1I3UQ25</accession>
<evidence type="ECO:0000256" key="1">
    <source>
        <dbReference type="ARBA" id="ARBA00004442"/>
    </source>
</evidence>
<evidence type="ECO:0000313" key="9">
    <source>
        <dbReference type="Proteomes" id="UP000183299"/>
    </source>
</evidence>
<feature type="chain" id="PRO_5010300507" evidence="6">
    <location>
        <begin position="25"/>
        <end position="644"/>
    </location>
</feature>
<dbReference type="InterPro" id="IPR036737">
    <property type="entry name" value="OmpA-like_sf"/>
</dbReference>
<keyword evidence="9" id="KW-1185">Reference proteome</keyword>
<dbReference type="InterPro" id="IPR007055">
    <property type="entry name" value="BON_dom"/>
</dbReference>
<keyword evidence="2 4" id="KW-0472">Membrane</keyword>
<feature type="region of interest" description="Disordered" evidence="5">
    <location>
        <begin position="574"/>
        <end position="644"/>
    </location>
</feature>
<dbReference type="CDD" id="cd07185">
    <property type="entry name" value="OmpA_C-like"/>
    <property type="match status" value="1"/>
</dbReference>
<dbReference type="PANTHER" id="PTHR30329:SF21">
    <property type="entry name" value="LIPOPROTEIN YIAD-RELATED"/>
    <property type="match status" value="1"/>
</dbReference>
<dbReference type="Gene3D" id="3.30.1330.60">
    <property type="entry name" value="OmpA-like domain"/>
    <property type="match status" value="1"/>
</dbReference>
<dbReference type="Pfam" id="PF00691">
    <property type="entry name" value="OmpA"/>
    <property type="match status" value="1"/>
</dbReference>
<dbReference type="Proteomes" id="UP000183299">
    <property type="component" value="Unassembled WGS sequence"/>
</dbReference>
<evidence type="ECO:0000256" key="3">
    <source>
        <dbReference type="ARBA" id="ARBA00023237"/>
    </source>
</evidence>
<dbReference type="PROSITE" id="PS51123">
    <property type="entry name" value="OMPA_2"/>
    <property type="match status" value="1"/>
</dbReference>
<dbReference type="InterPro" id="IPR006665">
    <property type="entry name" value="OmpA-like"/>
</dbReference>
<dbReference type="InterPro" id="IPR006664">
    <property type="entry name" value="OMP_bac"/>
</dbReference>